<dbReference type="OrthoDB" id="65864at2157"/>
<keyword evidence="7 12" id="KW-0378">Hydrolase</keyword>
<dbReference type="HAMAP" id="MF_01006">
    <property type="entry name" value="Undec_diphosphatase"/>
    <property type="match status" value="1"/>
</dbReference>
<dbReference type="GO" id="GO:0050380">
    <property type="term" value="F:undecaprenyl-diphosphatase activity"/>
    <property type="evidence" value="ECO:0007669"/>
    <property type="project" value="UniProtKB-UniRule"/>
</dbReference>
<comment type="caution">
    <text evidence="13">The sequence shown here is derived from an EMBL/GenBank/DDBJ whole genome shotgun (WGS) entry which is preliminary data.</text>
</comment>
<gene>
    <name evidence="12" type="primary">uppP</name>
    <name evidence="13" type="ORF">DPC56_05545</name>
</gene>
<dbReference type="InterPro" id="IPR003824">
    <property type="entry name" value="UppP"/>
</dbReference>
<keyword evidence="8 12" id="KW-1133">Transmembrane helix</keyword>
<evidence type="ECO:0000256" key="1">
    <source>
        <dbReference type="ARBA" id="ARBA00004651"/>
    </source>
</evidence>
<keyword evidence="5 12" id="KW-1003">Cell membrane</keyword>
<evidence type="ECO:0000256" key="2">
    <source>
        <dbReference type="ARBA" id="ARBA00010621"/>
    </source>
</evidence>
<dbReference type="Pfam" id="PF02673">
    <property type="entry name" value="BacA"/>
    <property type="match status" value="1"/>
</dbReference>
<evidence type="ECO:0000256" key="8">
    <source>
        <dbReference type="ARBA" id="ARBA00022989"/>
    </source>
</evidence>
<proteinExistence type="inferred from homology"/>
<dbReference type="PANTHER" id="PTHR30622">
    <property type="entry name" value="UNDECAPRENYL-DIPHOSPHATASE"/>
    <property type="match status" value="1"/>
</dbReference>
<name>A0A328PCG2_9EURY</name>
<accession>A0A328PCG2</accession>
<dbReference type="EC" id="3.6.1.27" evidence="3 12"/>
<comment type="function">
    <text evidence="12">Catalyzes the dephosphorylation of undecaprenyl diphosphate (UPP).</text>
</comment>
<feature type="transmembrane region" description="Helical" evidence="12">
    <location>
        <begin position="196"/>
        <end position="216"/>
    </location>
</feature>
<evidence type="ECO:0000256" key="4">
    <source>
        <dbReference type="ARBA" id="ARBA00021581"/>
    </source>
</evidence>
<dbReference type="EMBL" id="QLOE01000006">
    <property type="protein sequence ID" value="RAO78893.1"/>
    <property type="molecule type" value="Genomic_DNA"/>
</dbReference>
<organism evidence="13 14">
    <name type="scientific">Methanothermobacter tenebrarum</name>
    <dbReference type="NCBI Taxonomy" id="680118"/>
    <lineage>
        <taxon>Archaea</taxon>
        <taxon>Methanobacteriati</taxon>
        <taxon>Methanobacteriota</taxon>
        <taxon>Methanomada group</taxon>
        <taxon>Methanobacteria</taxon>
        <taxon>Methanobacteriales</taxon>
        <taxon>Methanobacteriaceae</taxon>
        <taxon>Methanothermobacter</taxon>
    </lineage>
</organism>
<sequence length="277" mass="30388">MDIIQAIILGIVQGATEFLPISSSAHLVIVPYLIGVNYSDLAFDTLLHIATLVAVIGYFRVEVVDILKGFFSSLLDIPQGTFSDGIKNDPIKRLSWFIIIGSIPAGLMGVFFKDFFEGLFNNLPAVGSLLIVTGFILWGSEIIYGRFSRKRVFDNMNLADVLLVGFAQGCAIMPGISRSGATIATGLSLGFEREFMARYSFLLSIPAIFGASLVQLKDIMGGFHFETQSFTLGFIAATVSGYLAIKYFLKFIKTKNLVLFSWYCWIIGGLTLLISLL</sequence>
<evidence type="ECO:0000256" key="11">
    <source>
        <dbReference type="ARBA" id="ARBA00047594"/>
    </source>
</evidence>
<dbReference type="GO" id="GO:0005886">
    <property type="term" value="C:plasma membrane"/>
    <property type="evidence" value="ECO:0007669"/>
    <property type="project" value="UniProtKB-SubCell"/>
</dbReference>
<feature type="transmembrane region" description="Helical" evidence="12">
    <location>
        <begin position="94"/>
        <end position="112"/>
    </location>
</feature>
<comment type="similarity">
    <text evidence="2 12">Belongs to the UppP family.</text>
</comment>
<evidence type="ECO:0000256" key="5">
    <source>
        <dbReference type="ARBA" id="ARBA00022475"/>
    </source>
</evidence>
<feature type="transmembrane region" description="Helical" evidence="12">
    <location>
        <begin position="257"/>
        <end position="276"/>
    </location>
</feature>
<protein>
    <recommendedName>
        <fullName evidence="4 12">Undecaprenyl-diphosphatase</fullName>
        <ecNumber evidence="3 12">3.6.1.27</ecNumber>
    </recommendedName>
    <alternativeName>
        <fullName evidence="10 12">Undecaprenyl pyrophosphate phosphatase</fullName>
    </alternativeName>
</protein>
<evidence type="ECO:0000313" key="13">
    <source>
        <dbReference type="EMBL" id="RAO78893.1"/>
    </source>
</evidence>
<feature type="transmembrane region" description="Helical" evidence="12">
    <location>
        <begin position="228"/>
        <end position="245"/>
    </location>
</feature>
<keyword evidence="6 12" id="KW-0812">Transmembrane</keyword>
<evidence type="ECO:0000256" key="9">
    <source>
        <dbReference type="ARBA" id="ARBA00023136"/>
    </source>
</evidence>
<evidence type="ECO:0000256" key="6">
    <source>
        <dbReference type="ARBA" id="ARBA00022692"/>
    </source>
</evidence>
<evidence type="ECO:0000313" key="14">
    <source>
        <dbReference type="Proteomes" id="UP000249782"/>
    </source>
</evidence>
<comment type="subcellular location">
    <subcellularLocation>
        <location evidence="1 12">Cell membrane</location>
        <topology evidence="1 12">Multi-pass membrane protein</topology>
    </subcellularLocation>
</comment>
<feature type="transmembrane region" description="Helical" evidence="12">
    <location>
        <begin position="41"/>
        <end position="61"/>
    </location>
</feature>
<evidence type="ECO:0000256" key="3">
    <source>
        <dbReference type="ARBA" id="ARBA00012374"/>
    </source>
</evidence>
<comment type="catalytic activity">
    <reaction evidence="11 12">
        <text>di-trans,octa-cis-undecaprenyl diphosphate + H2O = di-trans,octa-cis-undecaprenyl phosphate + phosphate + H(+)</text>
        <dbReference type="Rhea" id="RHEA:28094"/>
        <dbReference type="ChEBI" id="CHEBI:15377"/>
        <dbReference type="ChEBI" id="CHEBI:15378"/>
        <dbReference type="ChEBI" id="CHEBI:43474"/>
        <dbReference type="ChEBI" id="CHEBI:58405"/>
        <dbReference type="ChEBI" id="CHEBI:60392"/>
        <dbReference type="EC" id="3.6.1.27"/>
    </reaction>
</comment>
<reference evidence="13 14" key="1">
    <citation type="submission" date="2018-06" db="EMBL/GenBank/DDBJ databases">
        <title>Draft genome sequence of hyperthermophilic methanogen Methanothermobacter tenebrarum sp. MCM-B 1447.</title>
        <authorList>
            <person name="Pore S.D."/>
            <person name="Dagar S."/>
            <person name="Dhakephalkar P.K."/>
        </authorList>
    </citation>
    <scope>NUCLEOTIDE SEQUENCE [LARGE SCALE GENOMIC DNA]</scope>
    <source>
        <strain evidence="13 14">MCM B 1447</strain>
    </source>
</reference>
<evidence type="ECO:0000256" key="7">
    <source>
        <dbReference type="ARBA" id="ARBA00022801"/>
    </source>
</evidence>
<dbReference type="PANTHER" id="PTHR30622:SF2">
    <property type="entry name" value="UNDECAPRENYL-DIPHOSPHATASE"/>
    <property type="match status" value="1"/>
</dbReference>
<keyword evidence="14" id="KW-1185">Reference proteome</keyword>
<keyword evidence="9 12" id="KW-0472">Membrane</keyword>
<feature type="transmembrane region" description="Helical" evidence="12">
    <location>
        <begin position="124"/>
        <end position="144"/>
    </location>
</feature>
<dbReference type="Proteomes" id="UP000249782">
    <property type="component" value="Unassembled WGS sequence"/>
</dbReference>
<evidence type="ECO:0000256" key="10">
    <source>
        <dbReference type="ARBA" id="ARBA00032707"/>
    </source>
</evidence>
<dbReference type="AlphaFoldDB" id="A0A328PCG2"/>
<evidence type="ECO:0000256" key="12">
    <source>
        <dbReference type="HAMAP-Rule" id="MF_01006"/>
    </source>
</evidence>